<dbReference type="GO" id="GO:0005777">
    <property type="term" value="C:peroxisome"/>
    <property type="evidence" value="ECO:0007669"/>
    <property type="project" value="TreeGrafter"/>
</dbReference>
<dbReference type="GO" id="GO:0035336">
    <property type="term" value="P:long-chain fatty-acyl-CoA metabolic process"/>
    <property type="evidence" value="ECO:0007669"/>
    <property type="project" value="TreeGrafter"/>
</dbReference>
<proteinExistence type="inferred from homology"/>
<keyword evidence="4" id="KW-1185">Reference proteome</keyword>
<dbReference type="SUPFAM" id="SSF51735">
    <property type="entry name" value="NAD(P)-binding Rossmann-fold domains"/>
    <property type="match status" value="1"/>
</dbReference>
<gene>
    <name evidence="3" type="ORF">BDV29DRAFT_166109</name>
</gene>
<keyword evidence="1" id="KW-0444">Lipid biosynthesis</keyword>
<evidence type="ECO:0000313" key="3">
    <source>
        <dbReference type="EMBL" id="KAB8078512.1"/>
    </source>
</evidence>
<dbReference type="InterPro" id="IPR013120">
    <property type="entry name" value="FAR_NAD-bd"/>
</dbReference>
<dbReference type="InterPro" id="IPR036291">
    <property type="entry name" value="NAD(P)-bd_dom_sf"/>
</dbReference>
<name>A0A5N5XGJ9_9EURO</name>
<sequence>MWEYYSRKVLFITGASGFLGTALVYRIISQAPVAHIYLLCRGGLPRVEEQWRQYLPSKYVECLYDTGLITVIKGDICEPDLGIEEHHLRTLREHVNIIIHAASSINLNSPLSELAKTVIHASVNIAHYALQSERLDRFVYVSTAYANAFLYQESDNADPYVEESIYPLSRGWMSNIGDEWQQVQDQGNSREYEAHNFPWAYGYAKHLAERLVLDKFAAANEAEKLLILRPSSIGPSQDFPYPGFNFPKSTPTTALAACLIISPSLIVNVTSRAEDPENSTTDEVPVDVVVDRLLAHLAKGTVGPVHAVSGERGRYTFRTFWDEAMELRRFPWPCRHEWLDVDWRSDLLHPIAQVFVIYAASYNFSEERTVSLRDGLREEERSRLQLFTSRSGNQVGLAARAEQIRVVARHVASKSFFGRILFWLFYTSWFFR</sequence>
<dbReference type="Gene3D" id="3.40.50.720">
    <property type="entry name" value="NAD(P)-binding Rossmann-like Domain"/>
    <property type="match status" value="1"/>
</dbReference>
<comment type="catalytic activity">
    <reaction evidence="1">
        <text>a long-chain fatty acyl-CoA + 2 NADPH + 2 H(+) = a long-chain primary fatty alcohol + 2 NADP(+) + CoA</text>
        <dbReference type="Rhea" id="RHEA:52716"/>
        <dbReference type="ChEBI" id="CHEBI:15378"/>
        <dbReference type="ChEBI" id="CHEBI:57287"/>
        <dbReference type="ChEBI" id="CHEBI:57783"/>
        <dbReference type="ChEBI" id="CHEBI:58349"/>
        <dbReference type="ChEBI" id="CHEBI:77396"/>
        <dbReference type="ChEBI" id="CHEBI:83139"/>
        <dbReference type="EC" id="1.2.1.84"/>
    </reaction>
</comment>
<dbReference type="InterPro" id="IPR026055">
    <property type="entry name" value="FAR"/>
</dbReference>
<comment type="similarity">
    <text evidence="1">Belongs to the fatty acyl-CoA reductase family.</text>
</comment>
<organism evidence="3 4">
    <name type="scientific">Aspergillus leporis</name>
    <dbReference type="NCBI Taxonomy" id="41062"/>
    <lineage>
        <taxon>Eukaryota</taxon>
        <taxon>Fungi</taxon>
        <taxon>Dikarya</taxon>
        <taxon>Ascomycota</taxon>
        <taxon>Pezizomycotina</taxon>
        <taxon>Eurotiomycetes</taxon>
        <taxon>Eurotiomycetidae</taxon>
        <taxon>Eurotiales</taxon>
        <taxon>Aspergillaceae</taxon>
        <taxon>Aspergillus</taxon>
        <taxon>Aspergillus subgen. Circumdati</taxon>
    </lineage>
</organism>
<keyword evidence="1" id="KW-0443">Lipid metabolism</keyword>
<accession>A0A5N5XGJ9</accession>
<evidence type="ECO:0000259" key="2">
    <source>
        <dbReference type="Pfam" id="PF07993"/>
    </source>
</evidence>
<dbReference type="AlphaFoldDB" id="A0A5N5XGJ9"/>
<keyword evidence="1" id="KW-0521">NADP</keyword>
<keyword evidence="1" id="KW-0560">Oxidoreductase</keyword>
<keyword evidence="1" id="KW-0472">Membrane</keyword>
<dbReference type="GO" id="GO:0102965">
    <property type="term" value="F:alcohol-forming long-chain fatty acyl-CoA reductase activity"/>
    <property type="evidence" value="ECO:0007669"/>
    <property type="project" value="UniProtKB-EC"/>
</dbReference>
<evidence type="ECO:0000313" key="4">
    <source>
        <dbReference type="Proteomes" id="UP000326565"/>
    </source>
</evidence>
<reference evidence="3 4" key="1">
    <citation type="submission" date="2019-04" db="EMBL/GenBank/DDBJ databases">
        <title>Friends and foes A comparative genomics study of 23 Aspergillus species from section Flavi.</title>
        <authorList>
            <consortium name="DOE Joint Genome Institute"/>
            <person name="Kjaerbolling I."/>
            <person name="Vesth T."/>
            <person name="Frisvad J.C."/>
            <person name="Nybo J.L."/>
            <person name="Theobald S."/>
            <person name="Kildgaard S."/>
            <person name="Isbrandt T."/>
            <person name="Kuo A."/>
            <person name="Sato A."/>
            <person name="Lyhne E.K."/>
            <person name="Kogle M.E."/>
            <person name="Wiebenga A."/>
            <person name="Kun R.S."/>
            <person name="Lubbers R.J."/>
            <person name="Makela M.R."/>
            <person name="Barry K."/>
            <person name="Chovatia M."/>
            <person name="Clum A."/>
            <person name="Daum C."/>
            <person name="Haridas S."/>
            <person name="He G."/>
            <person name="LaButti K."/>
            <person name="Lipzen A."/>
            <person name="Mondo S."/>
            <person name="Riley R."/>
            <person name="Salamov A."/>
            <person name="Simmons B.A."/>
            <person name="Magnuson J.K."/>
            <person name="Henrissat B."/>
            <person name="Mortensen U.H."/>
            <person name="Larsen T.O."/>
            <person name="Devries R.P."/>
            <person name="Grigoriev I.V."/>
            <person name="Machida M."/>
            <person name="Baker S.E."/>
            <person name="Andersen M.R."/>
        </authorList>
    </citation>
    <scope>NUCLEOTIDE SEQUENCE [LARGE SCALE GENOMIC DNA]</scope>
    <source>
        <strain evidence="3 4">CBS 151.66</strain>
    </source>
</reference>
<dbReference type="EMBL" id="ML732157">
    <property type="protein sequence ID" value="KAB8078512.1"/>
    <property type="molecule type" value="Genomic_DNA"/>
</dbReference>
<keyword evidence="1" id="KW-0812">Transmembrane</keyword>
<comment type="function">
    <text evidence="1">Catalyzes the reduction of fatty acyl-CoA to fatty alcohols.</text>
</comment>
<protein>
    <recommendedName>
        <fullName evidence="1">Fatty acyl-CoA reductase</fullName>
        <ecNumber evidence="1">1.2.1.84</ecNumber>
    </recommendedName>
</protein>
<feature type="transmembrane region" description="Helical" evidence="1">
    <location>
        <begin position="9"/>
        <end position="28"/>
    </location>
</feature>
<dbReference type="OrthoDB" id="429813at2759"/>
<dbReference type="PANTHER" id="PTHR11011:SF45">
    <property type="entry name" value="FATTY ACYL-COA REDUCTASE CG8306-RELATED"/>
    <property type="match status" value="1"/>
</dbReference>
<dbReference type="EC" id="1.2.1.84" evidence="1"/>
<dbReference type="Proteomes" id="UP000326565">
    <property type="component" value="Unassembled WGS sequence"/>
</dbReference>
<dbReference type="GO" id="GO:0080019">
    <property type="term" value="F:alcohol-forming very long-chain fatty acyl-CoA reductase activity"/>
    <property type="evidence" value="ECO:0007669"/>
    <property type="project" value="InterPro"/>
</dbReference>
<feature type="domain" description="Thioester reductase (TE)" evidence="2">
    <location>
        <begin position="12"/>
        <end position="291"/>
    </location>
</feature>
<dbReference type="PANTHER" id="PTHR11011">
    <property type="entry name" value="MALE STERILITY PROTEIN 2-RELATED"/>
    <property type="match status" value="1"/>
</dbReference>
<dbReference type="Pfam" id="PF07993">
    <property type="entry name" value="NAD_binding_4"/>
    <property type="match status" value="1"/>
</dbReference>
<keyword evidence="1" id="KW-1133">Transmembrane helix</keyword>
<evidence type="ECO:0000256" key="1">
    <source>
        <dbReference type="RuleBase" id="RU363097"/>
    </source>
</evidence>